<evidence type="ECO:0000313" key="1">
    <source>
        <dbReference type="EMBL" id="QNP51875.1"/>
    </source>
</evidence>
<protein>
    <submittedName>
        <fullName evidence="1">Uncharacterized protein</fullName>
    </submittedName>
</protein>
<accession>A0A7H0GUA9</accession>
<dbReference type="Proteomes" id="UP000516093">
    <property type="component" value="Chromosome"/>
</dbReference>
<dbReference type="EMBL" id="CP060784">
    <property type="protein sequence ID" value="QNP51875.1"/>
    <property type="molecule type" value="Genomic_DNA"/>
</dbReference>
<proteinExistence type="predicted"/>
<organism evidence="1 2">
    <name type="scientific">Hymenobacter qilianensis</name>
    <dbReference type="NCBI Taxonomy" id="1385715"/>
    <lineage>
        <taxon>Bacteria</taxon>
        <taxon>Pseudomonadati</taxon>
        <taxon>Bacteroidota</taxon>
        <taxon>Cytophagia</taxon>
        <taxon>Cytophagales</taxon>
        <taxon>Hymenobacteraceae</taxon>
        <taxon>Hymenobacter</taxon>
    </lineage>
</organism>
<evidence type="ECO:0000313" key="2">
    <source>
        <dbReference type="Proteomes" id="UP000516093"/>
    </source>
</evidence>
<dbReference type="KEGG" id="hqi:H9L05_18355"/>
<sequence length="190" mass="20857">MVGDKDHCLGGYVLYWGQRFEQTSMWFSLFTQGGEKTAIVDMIHYLWTGKSLPNKAPGLRSFRLNGKTQLRSTFLRADSTYEASVVASDPEGDLLAIAWEVVPDVNENFILPQHRTAREALPGAIIKSEGTRALVKAPAKKGAYRLLVTANDGKGSVATHSYPFYVGKLTAADIKNISQGNFKKKAPGVH</sequence>
<dbReference type="RefSeq" id="WP_187732144.1">
    <property type="nucleotide sequence ID" value="NZ_CP060784.1"/>
</dbReference>
<name>A0A7H0GUA9_9BACT</name>
<reference evidence="1 2" key="1">
    <citation type="submission" date="2020-08" db="EMBL/GenBank/DDBJ databases">
        <title>Genome sequence of Hymenobacter qilianensis JCM 19763T.</title>
        <authorList>
            <person name="Hyun D.-W."/>
            <person name="Bae J.-W."/>
        </authorList>
    </citation>
    <scope>NUCLEOTIDE SEQUENCE [LARGE SCALE GENOMIC DNA]</scope>
    <source>
        <strain evidence="1 2">JCM 19763</strain>
    </source>
</reference>
<dbReference type="AlphaFoldDB" id="A0A7H0GUA9"/>
<keyword evidence="2" id="KW-1185">Reference proteome</keyword>
<gene>
    <name evidence="1" type="ORF">H9L05_18355</name>
</gene>